<dbReference type="PANTHER" id="PTHR32114:SF2">
    <property type="entry name" value="ABC TRANSPORTER ABCH.3"/>
    <property type="match status" value="1"/>
</dbReference>
<feature type="coiled-coil region" evidence="1">
    <location>
        <begin position="235"/>
        <end position="269"/>
    </location>
</feature>
<comment type="caution">
    <text evidence="4">The sequence shown here is derived from an EMBL/GenBank/DDBJ whole genome shotgun (WGS) entry which is preliminary data.</text>
</comment>
<dbReference type="SUPFAM" id="SSF52540">
    <property type="entry name" value="P-loop containing nucleoside triphosphate hydrolases"/>
    <property type="match status" value="2"/>
</dbReference>
<organism evidence="4 5">
    <name type="scientific">Salinicola rhizosphaerae</name>
    <dbReference type="NCBI Taxonomy" id="1443141"/>
    <lineage>
        <taxon>Bacteria</taxon>
        <taxon>Pseudomonadati</taxon>
        <taxon>Pseudomonadota</taxon>
        <taxon>Gammaproteobacteria</taxon>
        <taxon>Oceanospirillales</taxon>
        <taxon>Halomonadaceae</taxon>
        <taxon>Salinicola</taxon>
    </lineage>
</organism>
<evidence type="ECO:0000259" key="3">
    <source>
        <dbReference type="Pfam" id="PF13476"/>
    </source>
</evidence>
<evidence type="ECO:0000313" key="4">
    <source>
        <dbReference type="EMBL" id="GHB23901.1"/>
    </source>
</evidence>
<dbReference type="Pfam" id="PF13476">
    <property type="entry name" value="AAA_23"/>
    <property type="match status" value="1"/>
</dbReference>
<feature type="domain" description="Rad50/SbcC-type AAA" evidence="3">
    <location>
        <begin position="6"/>
        <end position="227"/>
    </location>
</feature>
<feature type="region of interest" description="Disordered" evidence="2">
    <location>
        <begin position="910"/>
        <end position="953"/>
    </location>
</feature>
<reference evidence="5" key="1">
    <citation type="journal article" date="2019" name="Int. J. Syst. Evol. Microbiol.">
        <title>The Global Catalogue of Microorganisms (GCM) 10K type strain sequencing project: providing services to taxonomists for standard genome sequencing and annotation.</title>
        <authorList>
            <consortium name="The Broad Institute Genomics Platform"/>
            <consortium name="The Broad Institute Genome Sequencing Center for Infectious Disease"/>
            <person name="Wu L."/>
            <person name="Ma J."/>
        </authorList>
    </citation>
    <scope>NUCLEOTIDE SEQUENCE [LARGE SCALE GENOMIC DNA]</scope>
    <source>
        <strain evidence="5">KCTC 32998</strain>
    </source>
</reference>
<name>A0ABQ3E3S9_9GAMM</name>
<feature type="compositionally biased region" description="Low complexity" evidence="2">
    <location>
        <begin position="769"/>
        <end position="791"/>
    </location>
</feature>
<feature type="region of interest" description="Disordered" evidence="2">
    <location>
        <begin position="763"/>
        <end position="799"/>
    </location>
</feature>
<dbReference type="PANTHER" id="PTHR32114">
    <property type="entry name" value="ABC TRANSPORTER ABCH.3"/>
    <property type="match status" value="1"/>
</dbReference>
<proteinExistence type="predicted"/>
<dbReference type="EMBL" id="BMZI01000005">
    <property type="protein sequence ID" value="GHB23901.1"/>
    <property type="molecule type" value="Genomic_DNA"/>
</dbReference>
<keyword evidence="1" id="KW-0175">Coiled coil</keyword>
<feature type="compositionally biased region" description="Basic and acidic residues" evidence="2">
    <location>
        <begin position="324"/>
        <end position="342"/>
    </location>
</feature>
<accession>A0ABQ3E3S9</accession>
<feature type="compositionally biased region" description="Basic and acidic residues" evidence="2">
    <location>
        <begin position="916"/>
        <end position="953"/>
    </location>
</feature>
<evidence type="ECO:0000256" key="2">
    <source>
        <dbReference type="SAM" id="MobiDB-lite"/>
    </source>
</evidence>
<dbReference type="RefSeq" id="WP_189444915.1">
    <property type="nucleotide sequence ID" value="NZ_BMZI01000005.1"/>
</dbReference>
<keyword evidence="5" id="KW-1185">Reference proteome</keyword>
<dbReference type="InterPro" id="IPR038729">
    <property type="entry name" value="Rad50/SbcC_AAA"/>
</dbReference>
<dbReference type="Pfam" id="PF13558">
    <property type="entry name" value="SbcC_Walker_B"/>
    <property type="match status" value="1"/>
</dbReference>
<evidence type="ECO:0000313" key="5">
    <source>
        <dbReference type="Proteomes" id="UP000646745"/>
    </source>
</evidence>
<feature type="region of interest" description="Disordered" evidence="2">
    <location>
        <begin position="317"/>
        <end position="343"/>
    </location>
</feature>
<dbReference type="InterPro" id="IPR027417">
    <property type="entry name" value="P-loop_NTPase"/>
</dbReference>
<dbReference type="Gene3D" id="3.40.50.300">
    <property type="entry name" value="P-loop containing nucleotide triphosphate hydrolases"/>
    <property type="match status" value="2"/>
</dbReference>
<protein>
    <submittedName>
        <fullName evidence="4">Nuclease SbcCD subunit C</fullName>
    </submittedName>
</protein>
<gene>
    <name evidence="4" type="primary">sbcC</name>
    <name evidence="4" type="ORF">GCM10009038_23610</name>
</gene>
<dbReference type="Proteomes" id="UP000646745">
    <property type="component" value="Unassembled WGS sequence"/>
</dbReference>
<evidence type="ECO:0000256" key="1">
    <source>
        <dbReference type="SAM" id="Coils"/>
    </source>
</evidence>
<sequence length="1124" mass="126227">MKILAIRLENLASLAGHHELDFTAPPLADQGLFAITGPTGAGKSTLLDALCLSLYGSTPRLRQAPSRDSQVADVKQDTLATADARTLLRRGAASGFAEVDFLGRDGTRYRARWAVRRARDKVDGSLQKAEQSLTDLDSGRVLTAQKREFDRLLPERLGLSFDQFTRAVLLAQSEFAAFLKADDNARSELLERLTDTQHYSAISIAAHARVREARLQLETLDARLADALPVDDEARLQLEQDAAAEESALNQLLSRIAKHQRESTELEREADMAKTWQAAQDALRRAESDCHAREDDRRTLDQLQALAPWRERAQRRQSLQRTLAHRDEELSRTQEALSRGEQEAEALAADCAAATAARDDAETAYHADQPRLEDARRLSSTLERQRQQLAQQQEVRRQLDEEIAADRQRFEALTSERQRIDRELDEQRLALARLLAECTDQTMAAHATPETLRDRLNARREAAQTSLSELQTLAQAWQAVAQIEEDTASLRQRLLQERGRLAQLEHDGRQAKATLTAQEIAAQHVSEQIELARAARSDSVERLRRLLHDDAPCPVCGSVDHPYLDDPEATPPMPPEEALLAAIETQEQEQLASQASQLEAARERHHQLGAEWRACRDGLNTLEPQLAALTPRRQAANDALEALPQAQALREAEAPETWLRDRREQWQADYAQSSEQLSRLDAIEKAQRPREAERQRSALALGKLEERLTLSRQRLAALDETLPALTHASEESGQALQAALGEHASTAAWQAVLEGRRREAQQRLESHQARWQTASQAQAQRQQQFADQQQRQQEERREFDELDHQWQAWRSAQSALSDARIEALLAWQDAAIEQLGETLARLDRQRENALITRDERRRTLVAQRRALVAGTEDKDSLDKASLDKDSLDDDTLLADATGQQLAQRLESLQRQTQELEQQRESQQEQRDSAQHRLREDDRRRKAQREGASEREAAANELHRWKRIGDLIGSADGKAFRRIAQAYNLDHLLTHANQHLHALTPRYRLIRGGSDLGILVIDGDMADERRSVHSLSGGETFLVSLALALGLASMASHQLAIESLFIDEGFGSLDSQSLALAMDALDGLQAQGRRVGIISHVQEMHERIPLQIRVEPAGNGASQLSLRRA</sequence>